<dbReference type="KEGG" id="prt:AUC31_13645"/>
<sequence>MKKPIAWIMDTTGYVTEQFKSHPDVYIVPLNIHFGSEEFIDDGIDLSNDELYARMKSSKDFPKTSQPSAGKFAELYEKLKEEYECAIAVHASAKLSGTIASSMTGAEMTDFKVYTVDSLALSYGLSGLLDRGLKLQDQGLSAEEITQRLEQETTDFRNFILIGNLSQLYKGGRMSGAQYYIGSVLKIKPIVQLTEKGELEPIDKVRSHKKALAYLLDRAKADHEQYGIDYFQIMHGHIPEQAEELKTELLKFAPDAEVLIGNLSSSLAVHAGEGTLAFMWRRPPAHV</sequence>
<accession>A0A0U2YNG3</accession>
<dbReference type="PANTHER" id="PTHR33434">
    <property type="entry name" value="DEGV DOMAIN-CONTAINING PROTEIN DR_1986-RELATED"/>
    <property type="match status" value="1"/>
</dbReference>
<dbReference type="Pfam" id="PF02645">
    <property type="entry name" value="DegV"/>
    <property type="match status" value="1"/>
</dbReference>
<dbReference type="InterPro" id="IPR050270">
    <property type="entry name" value="DegV_domain_contain"/>
</dbReference>
<reference evidence="2" key="1">
    <citation type="submission" date="2016-01" db="EMBL/GenBank/DDBJ databases">
        <title>Complete genome of Planococcus rifietoensis type strain M8.</title>
        <authorList>
            <person name="See-Too W.S."/>
        </authorList>
    </citation>
    <scope>NUCLEOTIDE SEQUENCE [LARGE SCALE GENOMIC DNA]</scope>
    <source>
        <strain evidence="2">M8</strain>
    </source>
</reference>
<dbReference type="Gene3D" id="3.40.50.10170">
    <property type="match status" value="1"/>
</dbReference>
<dbReference type="AlphaFoldDB" id="A0A0U2YNG3"/>
<evidence type="ECO:0000313" key="3">
    <source>
        <dbReference type="Proteomes" id="UP000067683"/>
    </source>
</evidence>
<dbReference type="GO" id="GO:0008289">
    <property type="term" value="F:lipid binding"/>
    <property type="evidence" value="ECO:0007669"/>
    <property type="project" value="UniProtKB-KW"/>
</dbReference>
<dbReference type="OrthoDB" id="1638652at2"/>
<dbReference type="RefSeq" id="WP_058382873.1">
    <property type="nucleotide sequence ID" value="NZ_CP013659.2"/>
</dbReference>
<protein>
    <submittedName>
        <fullName evidence="2">Fatty acid-binding protein DegV</fullName>
    </submittedName>
</protein>
<gene>
    <name evidence="2" type="ORF">AUC31_13645</name>
</gene>
<keyword evidence="1" id="KW-0446">Lipid-binding</keyword>
<proteinExistence type="predicted"/>
<dbReference type="SUPFAM" id="SSF82549">
    <property type="entry name" value="DAK1/DegV-like"/>
    <property type="match status" value="1"/>
</dbReference>
<dbReference type="Gene3D" id="3.30.1180.10">
    <property type="match status" value="1"/>
</dbReference>
<dbReference type="PANTHER" id="PTHR33434:SF2">
    <property type="entry name" value="FATTY ACID-BINDING PROTEIN TM_1468"/>
    <property type="match status" value="1"/>
</dbReference>
<dbReference type="Proteomes" id="UP000067683">
    <property type="component" value="Chromosome"/>
</dbReference>
<keyword evidence="3" id="KW-1185">Reference proteome</keyword>
<organism evidence="2 3">
    <name type="scientific">Planococcus rifietoensis</name>
    <dbReference type="NCBI Taxonomy" id="200991"/>
    <lineage>
        <taxon>Bacteria</taxon>
        <taxon>Bacillati</taxon>
        <taxon>Bacillota</taxon>
        <taxon>Bacilli</taxon>
        <taxon>Bacillales</taxon>
        <taxon>Caryophanaceae</taxon>
        <taxon>Planococcus</taxon>
    </lineage>
</organism>
<name>A0A0U2YNG3_9BACL</name>
<dbReference type="PROSITE" id="PS51482">
    <property type="entry name" value="DEGV"/>
    <property type="match status" value="1"/>
</dbReference>
<dbReference type="NCBIfam" id="TIGR00762">
    <property type="entry name" value="DegV"/>
    <property type="match status" value="1"/>
</dbReference>
<evidence type="ECO:0000256" key="1">
    <source>
        <dbReference type="ARBA" id="ARBA00023121"/>
    </source>
</evidence>
<dbReference type="InterPro" id="IPR043168">
    <property type="entry name" value="DegV_C"/>
</dbReference>
<dbReference type="InterPro" id="IPR003797">
    <property type="entry name" value="DegV"/>
</dbReference>
<dbReference type="EMBL" id="CP013659">
    <property type="protein sequence ID" value="ALS76170.1"/>
    <property type="molecule type" value="Genomic_DNA"/>
</dbReference>
<evidence type="ECO:0000313" key="2">
    <source>
        <dbReference type="EMBL" id="ALS76170.1"/>
    </source>
</evidence>
<dbReference type="STRING" id="200991.AUC31_13645"/>